<accession>A0A7Y3WSR2</accession>
<dbReference type="Proteomes" id="UP000531659">
    <property type="component" value="Unassembled WGS sequence"/>
</dbReference>
<proteinExistence type="predicted"/>
<organism evidence="2 3">
    <name type="scientific">Clostridium estertheticum</name>
    <dbReference type="NCBI Taxonomy" id="238834"/>
    <lineage>
        <taxon>Bacteria</taxon>
        <taxon>Bacillati</taxon>
        <taxon>Bacillota</taxon>
        <taxon>Clostridia</taxon>
        <taxon>Eubacteriales</taxon>
        <taxon>Clostridiaceae</taxon>
        <taxon>Clostridium</taxon>
    </lineage>
</organism>
<dbReference type="GO" id="GO:0016020">
    <property type="term" value="C:membrane"/>
    <property type="evidence" value="ECO:0007669"/>
    <property type="project" value="TreeGrafter"/>
</dbReference>
<dbReference type="PANTHER" id="PTHR43798">
    <property type="entry name" value="MONOACYLGLYCEROL LIPASE"/>
    <property type="match status" value="1"/>
</dbReference>
<dbReference type="SUPFAM" id="SSF53474">
    <property type="entry name" value="alpha/beta-Hydrolases"/>
    <property type="match status" value="1"/>
</dbReference>
<feature type="domain" description="AB hydrolase-1" evidence="1">
    <location>
        <begin position="59"/>
        <end position="275"/>
    </location>
</feature>
<evidence type="ECO:0000313" key="2">
    <source>
        <dbReference type="EMBL" id="NNU77382.1"/>
    </source>
</evidence>
<gene>
    <name evidence="2" type="ORF">HLQ16_15710</name>
</gene>
<dbReference type="InterPro" id="IPR000073">
    <property type="entry name" value="AB_hydrolase_1"/>
</dbReference>
<dbReference type="AlphaFoldDB" id="A0A7Y3WSR2"/>
<dbReference type="GO" id="GO:0016787">
    <property type="term" value="F:hydrolase activity"/>
    <property type="evidence" value="ECO:0007669"/>
    <property type="project" value="UniProtKB-KW"/>
</dbReference>
<keyword evidence="2" id="KW-0378">Hydrolase</keyword>
<reference evidence="2 3" key="1">
    <citation type="submission" date="2020-05" db="EMBL/GenBank/DDBJ databases">
        <title>Complete genome of Clostridium estertheticum subspecies estertheticum, isolated from Vacuum packed lamb meat from New Zealand imported to Switzerland.</title>
        <authorList>
            <person name="Wambui J."/>
            <person name="Stevens M.J.A."/>
            <person name="Stephan R."/>
        </authorList>
    </citation>
    <scope>NUCLEOTIDE SEQUENCE [LARGE SCALE GENOMIC DNA]</scope>
    <source>
        <strain evidence="2 3">CEST001</strain>
    </source>
</reference>
<comment type="caution">
    <text evidence="2">The sequence shown here is derived from an EMBL/GenBank/DDBJ whole genome shotgun (WGS) entry which is preliminary data.</text>
</comment>
<sequence length="315" mass="35593">MHSSLYLQNDASIIVISFINNKIKLNQESNLFKPLGKMVTVNKHRMHVYTEGKGEITLVFMAGGGTCSPTLDFRSLYSRLSDNYRIAVVEKAGYGFSEIVDVPRDIDTVLEETRKALTLAGEKAPYALFPHSMSGIEALYWAQKYPDEITAIVGLDPAVPAAYENFSMPSKVVLNLPAFAAKIGLTRFIPSICNSSAAIKYGSLTDNEKEIYRAIFYRRTATKTMLDELECIQESARKVNELGTPKVPMLFFISNGKGTGWEKEQWRQYLTQYISKVPKGQKVLLDCGHYIHNYEYETIALKSKEFINNVRRVKK</sequence>
<dbReference type="PANTHER" id="PTHR43798:SF33">
    <property type="entry name" value="HYDROLASE, PUTATIVE (AFU_ORTHOLOGUE AFUA_2G14860)-RELATED"/>
    <property type="match status" value="1"/>
</dbReference>
<name>A0A7Y3WSR2_9CLOT</name>
<dbReference type="RefSeq" id="WP_171298028.1">
    <property type="nucleotide sequence ID" value="NZ_CP087098.1"/>
</dbReference>
<evidence type="ECO:0000313" key="3">
    <source>
        <dbReference type="Proteomes" id="UP000531659"/>
    </source>
</evidence>
<protein>
    <submittedName>
        <fullName evidence="2">Alpha/beta hydrolase</fullName>
    </submittedName>
</protein>
<dbReference type="Pfam" id="PF00561">
    <property type="entry name" value="Abhydrolase_1"/>
    <property type="match status" value="1"/>
</dbReference>
<dbReference type="InterPro" id="IPR050266">
    <property type="entry name" value="AB_hydrolase_sf"/>
</dbReference>
<dbReference type="Gene3D" id="3.40.50.1820">
    <property type="entry name" value="alpha/beta hydrolase"/>
    <property type="match status" value="1"/>
</dbReference>
<evidence type="ECO:0000259" key="1">
    <source>
        <dbReference type="Pfam" id="PF00561"/>
    </source>
</evidence>
<dbReference type="EMBL" id="JABEYB010000012">
    <property type="protein sequence ID" value="NNU77382.1"/>
    <property type="molecule type" value="Genomic_DNA"/>
</dbReference>
<dbReference type="InterPro" id="IPR029058">
    <property type="entry name" value="AB_hydrolase_fold"/>
</dbReference>